<gene>
    <name evidence="1" type="ORF">F5985_03215</name>
</gene>
<dbReference type="AlphaFoldDB" id="A0A7C9J6E4"/>
<comment type="caution">
    <text evidence="1">The sequence shown here is derived from an EMBL/GenBank/DDBJ whole genome shotgun (WGS) entry which is preliminary data.</text>
</comment>
<protein>
    <submittedName>
        <fullName evidence="1">Uncharacterized protein</fullName>
    </submittedName>
</protein>
<organism evidence="1 2">
    <name type="scientific">Malikia spinosa</name>
    <dbReference type="NCBI Taxonomy" id="86180"/>
    <lineage>
        <taxon>Bacteria</taxon>
        <taxon>Pseudomonadati</taxon>
        <taxon>Pseudomonadota</taxon>
        <taxon>Betaproteobacteria</taxon>
        <taxon>Burkholderiales</taxon>
        <taxon>Comamonadaceae</taxon>
        <taxon>Malikia</taxon>
    </lineage>
</organism>
<evidence type="ECO:0000313" key="2">
    <source>
        <dbReference type="Proteomes" id="UP000481947"/>
    </source>
</evidence>
<dbReference type="RefSeq" id="WP_161124294.1">
    <property type="nucleotide sequence ID" value="NZ_VYSB01000002.1"/>
</dbReference>
<name>A0A7C9J6E4_9BURK</name>
<reference evidence="1 2" key="1">
    <citation type="submission" date="2019-09" db="EMBL/GenBank/DDBJ databases">
        <title>Identification of Malikia spinosa a prominent benzene-, toluene-, and ethylbenzene-degrading bacterium: enrichment, isolation and whole genome sequencing.</title>
        <authorList>
            <person name="Tancsics A."/>
            <person name="Revesz F."/>
            <person name="Kriszt B."/>
        </authorList>
    </citation>
    <scope>NUCLEOTIDE SEQUENCE [LARGE SCALE GENOMIC DNA]</scope>
    <source>
        <strain evidence="1 2">AB6</strain>
    </source>
</reference>
<accession>A0A7C9J6E4</accession>
<dbReference type="Proteomes" id="UP000481947">
    <property type="component" value="Unassembled WGS sequence"/>
</dbReference>
<evidence type="ECO:0000313" key="1">
    <source>
        <dbReference type="EMBL" id="MYZ51170.1"/>
    </source>
</evidence>
<sequence length="81" mass="8861">MARDPLRARAHPPVGRAIERLNGCAAAGMLALVEPCRLACLLVPVYLVERQRQPGHQIKPLTAIRCGVRPPQRDGCRSPES</sequence>
<proteinExistence type="predicted"/>
<dbReference type="EMBL" id="VYSB01000002">
    <property type="protein sequence ID" value="MYZ51170.1"/>
    <property type="molecule type" value="Genomic_DNA"/>
</dbReference>